<keyword evidence="2" id="KW-1185">Reference proteome</keyword>
<accession>A0A545TRT1</accession>
<organism evidence="1 2">
    <name type="scientific">Denitrobaculum tricleocarpae</name>
    <dbReference type="NCBI Taxonomy" id="2591009"/>
    <lineage>
        <taxon>Bacteria</taxon>
        <taxon>Pseudomonadati</taxon>
        <taxon>Pseudomonadota</taxon>
        <taxon>Alphaproteobacteria</taxon>
        <taxon>Rhodospirillales</taxon>
        <taxon>Rhodospirillaceae</taxon>
        <taxon>Denitrobaculum</taxon>
    </lineage>
</organism>
<dbReference type="SUPFAM" id="SSF53254">
    <property type="entry name" value="Phosphoglycerate mutase-like"/>
    <property type="match status" value="1"/>
</dbReference>
<dbReference type="RefSeq" id="WP_142897021.1">
    <property type="nucleotide sequence ID" value="NZ_ML660055.1"/>
</dbReference>
<dbReference type="Pfam" id="PF00300">
    <property type="entry name" value="His_Phos_1"/>
    <property type="match status" value="1"/>
</dbReference>
<dbReference type="Gene3D" id="3.40.50.1240">
    <property type="entry name" value="Phosphoglycerate mutase-like"/>
    <property type="match status" value="1"/>
</dbReference>
<dbReference type="SMART" id="SM00855">
    <property type="entry name" value="PGAM"/>
    <property type="match status" value="1"/>
</dbReference>
<protein>
    <submittedName>
        <fullName evidence="1">Histidine phosphatase family protein</fullName>
    </submittedName>
</protein>
<dbReference type="InterPro" id="IPR029033">
    <property type="entry name" value="His_PPase_superfam"/>
</dbReference>
<evidence type="ECO:0000313" key="2">
    <source>
        <dbReference type="Proteomes" id="UP000315252"/>
    </source>
</evidence>
<dbReference type="InterPro" id="IPR013078">
    <property type="entry name" value="His_Pase_superF_clade-1"/>
</dbReference>
<reference evidence="1 2" key="1">
    <citation type="submission" date="2019-06" db="EMBL/GenBank/DDBJ databases">
        <title>Whole genome sequence for Rhodospirillaceae sp. R148.</title>
        <authorList>
            <person name="Wang G."/>
        </authorList>
    </citation>
    <scope>NUCLEOTIDE SEQUENCE [LARGE SCALE GENOMIC DNA]</scope>
    <source>
        <strain evidence="1 2">R148</strain>
    </source>
</reference>
<dbReference type="Proteomes" id="UP000315252">
    <property type="component" value="Unassembled WGS sequence"/>
</dbReference>
<gene>
    <name evidence="1" type="ORF">FKG95_14205</name>
</gene>
<proteinExistence type="predicted"/>
<name>A0A545TRT1_9PROT</name>
<sequence length="176" mass="19599">MILVRHGQSEFNVIFGATRKDPGIIDPKLTDEGRRQAESAGHDLTGKGLKRIIVSPYTRTLQTADIIAGILNLPITIDSLIREHAFFSCDIGTPRSVLSQDWPHLDFAALSESWWPSDPETEDDVRARCRSFHKRMAGTHDWPEVLVVSHWGFIRGLTGHEAKNGEVLSFDPTAAS</sequence>
<dbReference type="GO" id="GO:0016791">
    <property type="term" value="F:phosphatase activity"/>
    <property type="evidence" value="ECO:0007669"/>
    <property type="project" value="TreeGrafter"/>
</dbReference>
<dbReference type="GO" id="GO:0005737">
    <property type="term" value="C:cytoplasm"/>
    <property type="evidence" value="ECO:0007669"/>
    <property type="project" value="TreeGrafter"/>
</dbReference>
<dbReference type="InterPro" id="IPR001345">
    <property type="entry name" value="PG/BPGM_mutase_AS"/>
</dbReference>
<evidence type="ECO:0000313" key="1">
    <source>
        <dbReference type="EMBL" id="TQV79841.1"/>
    </source>
</evidence>
<dbReference type="CDD" id="cd07067">
    <property type="entry name" value="HP_PGM_like"/>
    <property type="match status" value="1"/>
</dbReference>
<dbReference type="InterPro" id="IPR050275">
    <property type="entry name" value="PGM_Phosphatase"/>
</dbReference>
<dbReference type="AlphaFoldDB" id="A0A545TRT1"/>
<dbReference type="EMBL" id="VHSH01000004">
    <property type="protein sequence ID" value="TQV79841.1"/>
    <property type="molecule type" value="Genomic_DNA"/>
</dbReference>
<dbReference type="PANTHER" id="PTHR48100:SF57">
    <property type="entry name" value="PHOSPHOGLYCERATE MUTASE"/>
    <property type="match status" value="1"/>
</dbReference>
<dbReference type="PROSITE" id="PS00175">
    <property type="entry name" value="PG_MUTASE"/>
    <property type="match status" value="1"/>
</dbReference>
<dbReference type="PANTHER" id="PTHR48100">
    <property type="entry name" value="BROAD-SPECIFICITY PHOSPHATASE YOR283W-RELATED"/>
    <property type="match status" value="1"/>
</dbReference>
<comment type="caution">
    <text evidence="1">The sequence shown here is derived from an EMBL/GenBank/DDBJ whole genome shotgun (WGS) entry which is preliminary data.</text>
</comment>
<dbReference type="OrthoDB" id="9781415at2"/>